<accession>A0ABX3YBS9</accession>
<name>A0ABX3YBS9_9ACTN</name>
<reference evidence="1 2" key="1">
    <citation type="submission" date="2016-12" db="EMBL/GenBank/DDBJ databases">
        <title>Genome Mining:The Detection of Biosynthetic Gene Clusters to Aid in the Expression of Curamycin A produced by Streptomyces sp. strain CZA14.</title>
        <authorList>
            <person name="Durrell K.A."/>
            <person name="Kirby B.M."/>
            <person name="Khan W."/>
            <person name="Mthethwa T."/>
            <person name="Le Roes-Hill M."/>
        </authorList>
    </citation>
    <scope>NUCLEOTIDE SEQUENCE [LARGE SCALE GENOMIC DNA]</scope>
    <source>
        <strain evidence="1 2">CZA14</strain>
    </source>
</reference>
<dbReference type="Proteomes" id="UP000194266">
    <property type="component" value="Unassembled WGS sequence"/>
</dbReference>
<gene>
    <name evidence="1" type="ORF">OQI_33285</name>
</gene>
<dbReference type="EMBL" id="MRYD01000304">
    <property type="protein sequence ID" value="OSZ56374.1"/>
    <property type="molecule type" value="Genomic_DNA"/>
</dbReference>
<evidence type="ECO:0000313" key="1">
    <source>
        <dbReference type="EMBL" id="OSZ56374.1"/>
    </source>
</evidence>
<proteinExistence type="predicted"/>
<sequence length="68" mass="7071">MLLATGACGRLGLPASGYLYGTYANPTNAGDGYPMAYHAGAEPTGMECFRINPLNPGNRRCVTPSPPP</sequence>
<dbReference type="Gene3D" id="3.50.50.60">
    <property type="entry name" value="FAD/NAD(P)-binding domain"/>
    <property type="match status" value="1"/>
</dbReference>
<dbReference type="RefSeq" id="WP_318275674.1">
    <property type="nucleotide sequence ID" value="NZ_MRYD01000304.1"/>
</dbReference>
<dbReference type="SUPFAM" id="SSF51905">
    <property type="entry name" value="FAD/NAD(P)-binding domain"/>
    <property type="match status" value="1"/>
</dbReference>
<dbReference type="InterPro" id="IPR036188">
    <property type="entry name" value="FAD/NAD-bd_sf"/>
</dbReference>
<evidence type="ECO:0000313" key="2">
    <source>
        <dbReference type="Proteomes" id="UP000194266"/>
    </source>
</evidence>
<protein>
    <submittedName>
        <fullName evidence="1">Uncharacterized protein</fullName>
    </submittedName>
</protein>
<comment type="caution">
    <text evidence="1">The sequence shown here is derived from an EMBL/GenBank/DDBJ whole genome shotgun (WGS) entry which is preliminary data.</text>
</comment>
<keyword evidence="2" id="KW-1185">Reference proteome</keyword>
<organism evidence="1 2">
    <name type="scientific">Streptomyces pharetrae CZA14</name>
    <dbReference type="NCBI Taxonomy" id="1144883"/>
    <lineage>
        <taxon>Bacteria</taxon>
        <taxon>Bacillati</taxon>
        <taxon>Actinomycetota</taxon>
        <taxon>Actinomycetes</taxon>
        <taxon>Kitasatosporales</taxon>
        <taxon>Streptomycetaceae</taxon>
        <taxon>Streptomyces</taxon>
    </lineage>
</organism>